<dbReference type="Proteomes" id="UP001732700">
    <property type="component" value="Chromosome 5D"/>
</dbReference>
<reference evidence="1" key="2">
    <citation type="submission" date="2025-09" db="UniProtKB">
        <authorList>
            <consortium name="EnsemblPlants"/>
        </authorList>
    </citation>
    <scope>IDENTIFICATION</scope>
</reference>
<name>A0ACD5YD18_AVESA</name>
<accession>A0ACD5YD18</accession>
<evidence type="ECO:0000313" key="2">
    <source>
        <dbReference type="Proteomes" id="UP001732700"/>
    </source>
</evidence>
<proteinExistence type="predicted"/>
<dbReference type="EnsemblPlants" id="AVESA.00010b.r2.5DG0940380.1">
    <property type="protein sequence ID" value="AVESA.00010b.r2.5DG0940380.1.CDS"/>
    <property type="gene ID" value="AVESA.00010b.r2.5DG0940380"/>
</dbReference>
<organism evidence="1 2">
    <name type="scientific">Avena sativa</name>
    <name type="common">Oat</name>
    <dbReference type="NCBI Taxonomy" id="4498"/>
    <lineage>
        <taxon>Eukaryota</taxon>
        <taxon>Viridiplantae</taxon>
        <taxon>Streptophyta</taxon>
        <taxon>Embryophyta</taxon>
        <taxon>Tracheophyta</taxon>
        <taxon>Spermatophyta</taxon>
        <taxon>Magnoliopsida</taxon>
        <taxon>Liliopsida</taxon>
        <taxon>Poales</taxon>
        <taxon>Poaceae</taxon>
        <taxon>BOP clade</taxon>
        <taxon>Pooideae</taxon>
        <taxon>Poodae</taxon>
        <taxon>Poeae</taxon>
        <taxon>Poeae Chloroplast Group 1 (Aveneae type)</taxon>
        <taxon>Aveninae</taxon>
        <taxon>Avena</taxon>
    </lineage>
</organism>
<reference evidence="1" key="1">
    <citation type="submission" date="2021-05" db="EMBL/GenBank/DDBJ databases">
        <authorList>
            <person name="Scholz U."/>
            <person name="Mascher M."/>
            <person name="Fiebig A."/>
        </authorList>
    </citation>
    <scope>NUCLEOTIDE SEQUENCE [LARGE SCALE GENOMIC DNA]</scope>
</reference>
<sequence>MLETFHSAKNMAKAHTIVLLLVFVIMFSYHVVEGGAYPEQVAFSRKELKPEHKLYIGGMSPSLGGQVSSVTSAEGVSKKADIADVKTTTTSTTTDTHRDVPVGLYRDIIIHGHKFNKP</sequence>
<evidence type="ECO:0000313" key="1">
    <source>
        <dbReference type="EnsemblPlants" id="AVESA.00010b.r2.5DG0940380.1.CDS"/>
    </source>
</evidence>
<keyword evidence="2" id="KW-1185">Reference proteome</keyword>
<protein>
    <submittedName>
        <fullName evidence="1">Uncharacterized protein</fullName>
    </submittedName>
</protein>